<evidence type="ECO:0000256" key="4">
    <source>
        <dbReference type="ARBA" id="ARBA00022490"/>
    </source>
</evidence>
<evidence type="ECO:0000256" key="7">
    <source>
        <dbReference type="ARBA" id="ARBA00022691"/>
    </source>
</evidence>
<evidence type="ECO:0000256" key="5">
    <source>
        <dbReference type="ARBA" id="ARBA00022603"/>
    </source>
</evidence>
<evidence type="ECO:0000256" key="3">
    <source>
        <dbReference type="ARBA" id="ARBA00011890"/>
    </source>
</evidence>
<gene>
    <name evidence="8" type="ORF">LCMAC103_01100</name>
</gene>
<name>A0A481YU96_9VIRU</name>
<evidence type="ECO:0000256" key="6">
    <source>
        <dbReference type="ARBA" id="ARBA00022679"/>
    </source>
</evidence>
<evidence type="ECO:0000256" key="1">
    <source>
        <dbReference type="ARBA" id="ARBA00004496"/>
    </source>
</evidence>
<keyword evidence="7" id="KW-0949">S-adenosyl-L-methionine</keyword>
<dbReference type="InterPro" id="IPR029063">
    <property type="entry name" value="SAM-dependent_MTases_sf"/>
</dbReference>
<keyword evidence="5 8" id="KW-0489">Methyltransferase</keyword>
<evidence type="ECO:0000313" key="8">
    <source>
        <dbReference type="EMBL" id="QBK86778.1"/>
    </source>
</evidence>
<protein>
    <recommendedName>
        <fullName evidence="3">protein-L-isoaspartate(D-aspartate) O-methyltransferase</fullName>
        <ecNumber evidence="3">2.1.1.77</ecNumber>
    </recommendedName>
</protein>
<evidence type="ECO:0000256" key="2">
    <source>
        <dbReference type="ARBA" id="ARBA00005369"/>
    </source>
</evidence>
<dbReference type="InterPro" id="IPR000682">
    <property type="entry name" value="PCMT"/>
</dbReference>
<comment type="subcellular location">
    <subcellularLocation>
        <location evidence="1">Cytoplasm</location>
    </subcellularLocation>
</comment>
<dbReference type="Gene3D" id="3.40.50.150">
    <property type="entry name" value="Vaccinia Virus protein VP39"/>
    <property type="match status" value="1"/>
</dbReference>
<dbReference type="GO" id="GO:0032259">
    <property type="term" value="P:methylation"/>
    <property type="evidence" value="ECO:0007669"/>
    <property type="project" value="UniProtKB-KW"/>
</dbReference>
<reference evidence="8" key="1">
    <citation type="journal article" date="2019" name="MBio">
        <title>Virus Genomes from Deep Sea Sediments Expand the Ocean Megavirome and Support Independent Origins of Viral Gigantism.</title>
        <authorList>
            <person name="Backstrom D."/>
            <person name="Yutin N."/>
            <person name="Jorgensen S.L."/>
            <person name="Dharamshi J."/>
            <person name="Homa F."/>
            <person name="Zaremba-Niedwiedzka K."/>
            <person name="Spang A."/>
            <person name="Wolf Y.I."/>
            <person name="Koonin E.V."/>
            <person name="Ettema T.J."/>
        </authorList>
    </citation>
    <scope>NUCLEOTIDE SEQUENCE</scope>
</reference>
<sequence length="205" mass="23133">MATRAQLRRILRAQRISPETVKIMARVDRRQFVPRSRWAAAYVDRPLSIGYGVTISQPSLVGKMVDYLRLEPISTVLELGTGSAYNARIIADLVPFGRLTTVERVSPLAARAKRRFAGRHNVTVVEGDATAARFGHPFDRIVATAEFLNRAQMARLVEKNAAFFCIAVYPYKGVLWRMVKCGRRVTTQRLMRVRFVPVLSGTRQS</sequence>
<organism evidence="8">
    <name type="scientific">Marseillevirus LCMAC103</name>
    <dbReference type="NCBI Taxonomy" id="2506604"/>
    <lineage>
        <taxon>Viruses</taxon>
        <taxon>Varidnaviria</taxon>
        <taxon>Bamfordvirae</taxon>
        <taxon>Nucleocytoviricota</taxon>
        <taxon>Megaviricetes</taxon>
        <taxon>Pimascovirales</taxon>
        <taxon>Pimascovirales incertae sedis</taxon>
        <taxon>Marseilleviridae</taxon>
    </lineage>
</organism>
<dbReference type="SUPFAM" id="SSF53335">
    <property type="entry name" value="S-adenosyl-L-methionine-dependent methyltransferases"/>
    <property type="match status" value="1"/>
</dbReference>
<keyword evidence="4" id="KW-0963">Cytoplasm</keyword>
<proteinExistence type="inferred from homology"/>
<comment type="similarity">
    <text evidence="2">Belongs to the methyltransferase superfamily. L-isoaspartyl/D-aspartyl protein methyltransferase family.</text>
</comment>
<dbReference type="PANTHER" id="PTHR11579:SF0">
    <property type="entry name" value="PROTEIN-L-ISOASPARTATE(D-ASPARTATE) O-METHYLTRANSFERASE"/>
    <property type="match status" value="1"/>
</dbReference>
<dbReference type="GO" id="GO:0004719">
    <property type="term" value="F:protein-L-isoaspartate (D-aspartate) O-methyltransferase activity"/>
    <property type="evidence" value="ECO:0007669"/>
    <property type="project" value="UniProtKB-EC"/>
</dbReference>
<dbReference type="EMBL" id="MK500336">
    <property type="protein sequence ID" value="QBK86778.1"/>
    <property type="molecule type" value="Genomic_DNA"/>
</dbReference>
<dbReference type="PANTHER" id="PTHR11579">
    <property type="entry name" value="PROTEIN-L-ISOASPARTATE O-METHYLTRANSFERASE"/>
    <property type="match status" value="1"/>
</dbReference>
<dbReference type="CDD" id="cd02440">
    <property type="entry name" value="AdoMet_MTases"/>
    <property type="match status" value="1"/>
</dbReference>
<keyword evidence="6 8" id="KW-0808">Transferase</keyword>
<accession>A0A481YU96</accession>
<dbReference type="EC" id="2.1.1.77" evidence="3"/>
<dbReference type="Pfam" id="PF01135">
    <property type="entry name" value="PCMT"/>
    <property type="match status" value="1"/>
</dbReference>